<dbReference type="Gene3D" id="1.10.10.10">
    <property type="entry name" value="Winged helix-like DNA-binding domain superfamily/Winged helix DNA-binding domain"/>
    <property type="match status" value="1"/>
</dbReference>
<dbReference type="PROSITE" id="PS52050">
    <property type="entry name" value="WYL"/>
    <property type="match status" value="1"/>
</dbReference>
<organism evidence="3 4">
    <name type="scientific">Brachybacterium halotolerans</name>
    <dbReference type="NCBI Taxonomy" id="2795215"/>
    <lineage>
        <taxon>Bacteria</taxon>
        <taxon>Bacillati</taxon>
        <taxon>Actinomycetota</taxon>
        <taxon>Actinomycetes</taxon>
        <taxon>Micrococcales</taxon>
        <taxon>Dermabacteraceae</taxon>
        <taxon>Brachybacterium</taxon>
    </lineage>
</organism>
<sequence length="233" mass="25503">MKRSDRHRALVDLLRARVEQPISVPRLADRFEVSTRTIERDIRALQEAGIPIYGVPGRTGGFAIGRDFSLPPLAITPAEALSVLAGLGVMDGSPLARDAGRVRDKVLAAMSPQQRAQGRAFAARVALMAPDGPTEDEVARVVREVLVDPRVVELAYRDPRTGACTERSVEPLGMILVRGNWILVGWCRLRDGVRGFRTDGITAIRQTSERPPVRDPDPLASDLSRWDFLAAAP</sequence>
<evidence type="ECO:0000313" key="4">
    <source>
        <dbReference type="Proteomes" id="UP000612352"/>
    </source>
</evidence>
<feature type="domain" description="WYL" evidence="2">
    <location>
        <begin position="138"/>
        <end position="205"/>
    </location>
</feature>
<keyword evidence="4" id="KW-1185">Reference proteome</keyword>
<comment type="caution">
    <text evidence="3">The sequence shown here is derived from an EMBL/GenBank/DDBJ whole genome shotgun (WGS) entry which is preliminary data.</text>
</comment>
<accession>A0ABS1B9H8</accession>
<gene>
    <name evidence="3" type="ORF">I8D64_07890</name>
</gene>
<name>A0ABS1B9H8_9MICO</name>
<dbReference type="Proteomes" id="UP000612352">
    <property type="component" value="Unassembled WGS sequence"/>
</dbReference>
<dbReference type="EMBL" id="JAEDAJ010000003">
    <property type="protein sequence ID" value="MBK0331322.1"/>
    <property type="molecule type" value="Genomic_DNA"/>
</dbReference>
<dbReference type="InterPro" id="IPR013196">
    <property type="entry name" value="HTH_11"/>
</dbReference>
<proteinExistence type="predicted"/>
<dbReference type="RefSeq" id="WP_200501946.1">
    <property type="nucleotide sequence ID" value="NZ_JAEDAJ010000003.1"/>
</dbReference>
<protein>
    <submittedName>
        <fullName evidence="3">HTH domain-containing protein</fullName>
    </submittedName>
</protein>
<dbReference type="SUPFAM" id="SSF46785">
    <property type="entry name" value="Winged helix' DNA-binding domain"/>
    <property type="match status" value="1"/>
</dbReference>
<dbReference type="PANTHER" id="PTHR34580:SF3">
    <property type="entry name" value="PROTEIN PAFB"/>
    <property type="match status" value="1"/>
</dbReference>
<evidence type="ECO:0000313" key="3">
    <source>
        <dbReference type="EMBL" id="MBK0331322.1"/>
    </source>
</evidence>
<dbReference type="InterPro" id="IPR026881">
    <property type="entry name" value="WYL_dom"/>
</dbReference>
<dbReference type="InterPro" id="IPR051534">
    <property type="entry name" value="CBASS_pafABC_assoc_protein"/>
</dbReference>
<dbReference type="InterPro" id="IPR036390">
    <property type="entry name" value="WH_DNA-bd_sf"/>
</dbReference>
<feature type="domain" description="Helix-turn-helix type 11" evidence="1">
    <location>
        <begin position="6"/>
        <end position="60"/>
    </location>
</feature>
<dbReference type="Pfam" id="PF13280">
    <property type="entry name" value="WYL"/>
    <property type="match status" value="1"/>
</dbReference>
<reference evidence="3 4" key="1">
    <citation type="submission" date="2020-12" db="EMBL/GenBank/DDBJ databases">
        <title>Brachybacterium sp. MASK1Z-5, whole genome shotgun sequence.</title>
        <authorList>
            <person name="Tuo L."/>
        </authorList>
    </citation>
    <scope>NUCLEOTIDE SEQUENCE [LARGE SCALE GENOMIC DNA]</scope>
    <source>
        <strain evidence="3 4">MASK1Z-5</strain>
    </source>
</reference>
<dbReference type="InterPro" id="IPR036388">
    <property type="entry name" value="WH-like_DNA-bd_sf"/>
</dbReference>
<evidence type="ECO:0000259" key="1">
    <source>
        <dbReference type="Pfam" id="PF08279"/>
    </source>
</evidence>
<dbReference type="Pfam" id="PF08279">
    <property type="entry name" value="HTH_11"/>
    <property type="match status" value="1"/>
</dbReference>
<dbReference type="PANTHER" id="PTHR34580">
    <property type="match status" value="1"/>
</dbReference>
<evidence type="ECO:0000259" key="2">
    <source>
        <dbReference type="Pfam" id="PF13280"/>
    </source>
</evidence>